<dbReference type="Gene3D" id="3.40.720.10">
    <property type="entry name" value="Alkaline Phosphatase, subunit A"/>
    <property type="match status" value="1"/>
</dbReference>
<dbReference type="OrthoDB" id="9783154at2"/>
<keyword evidence="2" id="KW-0479">Metal-binding</keyword>
<dbReference type="PANTHER" id="PTHR42693:SF53">
    <property type="entry name" value="ENDO-4-O-SULFATASE"/>
    <property type="match status" value="1"/>
</dbReference>
<feature type="domain" description="Sulfatase N-terminal" evidence="6">
    <location>
        <begin position="26"/>
        <end position="369"/>
    </location>
</feature>
<dbReference type="PROSITE" id="PS00149">
    <property type="entry name" value="SULFATASE_2"/>
    <property type="match status" value="1"/>
</dbReference>
<dbReference type="InterPro" id="IPR050738">
    <property type="entry name" value="Sulfatase"/>
</dbReference>
<sequence length="485" mass="54930" precursor="true">MKLPIRILFGFLAATAITAADEPIRPNVIVVLTDDQGWADLSCQGQVDDILTPNIDALADRGVRCTAGYVTAPQCSPSRAGLITGRHQQRFGIDSIPDMPLASEATTIAERLQPFGYRTGFVGKWHLEPNVLCINWMKRELPEMADKPRRDIRVPWTKIRPYSPAAQGFDEYYWGELQNYRVNYDLQSGQMLSPMQMVQHSEFRIDVQTEAAVNFIERNHSQPFYLHVGYYGPHTPLQATEEYLSRFPGPMPERRRYALAMIAAIDDGVGRIVDQLRKHGLLENTLIVMTSDNGAPLKMTKPDSPIDRDAGGWDGSLNDPWVGEKGMLTDGGLRVPMIWSFPRGLPSNKVYEQPISTLDIAPSVLSLAGGMDAVEAVKSELDGINVLPLMNAPQIVTERSLFFRFWDQAAIRQGKWKYLFVGAGSEYLFDLESDQHEQLNRMEEHPEIADRLKQELSTWTNSIHPPGMPRGEKQRERGWYEYYYQ</sequence>
<evidence type="ECO:0000256" key="4">
    <source>
        <dbReference type="ARBA" id="ARBA00022837"/>
    </source>
</evidence>
<dbReference type="RefSeq" id="WP_146528458.1">
    <property type="nucleotide sequence ID" value="NZ_SJPV01000007.1"/>
</dbReference>
<reference evidence="7 8" key="1">
    <citation type="submission" date="2019-02" db="EMBL/GenBank/DDBJ databases">
        <title>Deep-cultivation of Planctomycetes and their phenomic and genomic characterization uncovers novel biology.</title>
        <authorList>
            <person name="Wiegand S."/>
            <person name="Jogler M."/>
            <person name="Boedeker C."/>
            <person name="Pinto D."/>
            <person name="Vollmers J."/>
            <person name="Rivas-Marin E."/>
            <person name="Kohn T."/>
            <person name="Peeters S.H."/>
            <person name="Heuer A."/>
            <person name="Rast P."/>
            <person name="Oberbeckmann S."/>
            <person name="Bunk B."/>
            <person name="Jeske O."/>
            <person name="Meyerdierks A."/>
            <person name="Storesund J.E."/>
            <person name="Kallscheuer N."/>
            <person name="Luecker S."/>
            <person name="Lage O.M."/>
            <person name="Pohl T."/>
            <person name="Merkel B.J."/>
            <person name="Hornburger P."/>
            <person name="Mueller R.-W."/>
            <person name="Bruemmer F."/>
            <person name="Labrenz M."/>
            <person name="Spormann A.M."/>
            <person name="Op Den Camp H."/>
            <person name="Overmann J."/>
            <person name="Amann R."/>
            <person name="Jetten M.S.M."/>
            <person name="Mascher T."/>
            <person name="Medema M.H."/>
            <person name="Devos D.P."/>
            <person name="Kaster A.-K."/>
            <person name="Ovreas L."/>
            <person name="Rohde M."/>
            <person name="Galperin M.Y."/>
            <person name="Jogler C."/>
        </authorList>
    </citation>
    <scope>NUCLEOTIDE SEQUENCE [LARGE SCALE GENOMIC DNA]</scope>
    <source>
        <strain evidence="7 8">Poly41</strain>
    </source>
</reference>
<evidence type="ECO:0000256" key="3">
    <source>
        <dbReference type="ARBA" id="ARBA00022801"/>
    </source>
</evidence>
<name>A0A5C6DEF3_9BACT</name>
<dbReference type="Gene3D" id="3.30.1120.10">
    <property type="match status" value="1"/>
</dbReference>
<evidence type="ECO:0000256" key="5">
    <source>
        <dbReference type="SAM" id="SignalP"/>
    </source>
</evidence>
<comment type="caution">
    <text evidence="7">The sequence shown here is derived from an EMBL/GenBank/DDBJ whole genome shotgun (WGS) entry which is preliminary data.</text>
</comment>
<feature type="chain" id="PRO_5022726093" evidence="5">
    <location>
        <begin position="20"/>
        <end position="485"/>
    </location>
</feature>
<feature type="signal peptide" evidence="5">
    <location>
        <begin position="1"/>
        <end position="19"/>
    </location>
</feature>
<keyword evidence="5" id="KW-0732">Signal</keyword>
<organism evidence="7 8">
    <name type="scientific">Novipirellula artificiosorum</name>
    <dbReference type="NCBI Taxonomy" id="2528016"/>
    <lineage>
        <taxon>Bacteria</taxon>
        <taxon>Pseudomonadati</taxon>
        <taxon>Planctomycetota</taxon>
        <taxon>Planctomycetia</taxon>
        <taxon>Pirellulales</taxon>
        <taxon>Pirellulaceae</taxon>
        <taxon>Novipirellula</taxon>
    </lineage>
</organism>
<dbReference type="Pfam" id="PF00884">
    <property type="entry name" value="Sulfatase"/>
    <property type="match status" value="1"/>
</dbReference>
<dbReference type="GO" id="GO:0046872">
    <property type="term" value="F:metal ion binding"/>
    <property type="evidence" value="ECO:0007669"/>
    <property type="project" value="UniProtKB-KW"/>
</dbReference>
<dbReference type="AlphaFoldDB" id="A0A5C6DEF3"/>
<accession>A0A5C6DEF3</accession>
<dbReference type="InterPro" id="IPR017850">
    <property type="entry name" value="Alkaline_phosphatase_core_sf"/>
</dbReference>
<protein>
    <submittedName>
        <fullName evidence="7">Arylsulfatase</fullName>
        <ecNumber evidence="7">3.1.6.1</ecNumber>
    </submittedName>
</protein>
<dbReference type="GO" id="GO:0004065">
    <property type="term" value="F:arylsulfatase activity"/>
    <property type="evidence" value="ECO:0007669"/>
    <property type="project" value="UniProtKB-EC"/>
</dbReference>
<evidence type="ECO:0000313" key="7">
    <source>
        <dbReference type="EMBL" id="TWU35048.1"/>
    </source>
</evidence>
<gene>
    <name evidence="7" type="primary">atsA_72</name>
    <name evidence="7" type="ORF">Poly41_41920</name>
</gene>
<keyword evidence="3 7" id="KW-0378">Hydrolase</keyword>
<dbReference type="EC" id="3.1.6.1" evidence="7"/>
<dbReference type="PANTHER" id="PTHR42693">
    <property type="entry name" value="ARYLSULFATASE FAMILY MEMBER"/>
    <property type="match status" value="1"/>
</dbReference>
<evidence type="ECO:0000256" key="2">
    <source>
        <dbReference type="ARBA" id="ARBA00022723"/>
    </source>
</evidence>
<evidence type="ECO:0000259" key="6">
    <source>
        <dbReference type="Pfam" id="PF00884"/>
    </source>
</evidence>
<comment type="similarity">
    <text evidence="1">Belongs to the sulfatase family.</text>
</comment>
<dbReference type="InterPro" id="IPR024607">
    <property type="entry name" value="Sulfatase_CS"/>
</dbReference>
<keyword evidence="8" id="KW-1185">Reference proteome</keyword>
<evidence type="ECO:0000256" key="1">
    <source>
        <dbReference type="ARBA" id="ARBA00008779"/>
    </source>
</evidence>
<dbReference type="EMBL" id="SJPV01000007">
    <property type="protein sequence ID" value="TWU35048.1"/>
    <property type="molecule type" value="Genomic_DNA"/>
</dbReference>
<keyword evidence="4" id="KW-0106">Calcium</keyword>
<dbReference type="Proteomes" id="UP000319143">
    <property type="component" value="Unassembled WGS sequence"/>
</dbReference>
<evidence type="ECO:0000313" key="8">
    <source>
        <dbReference type="Proteomes" id="UP000319143"/>
    </source>
</evidence>
<dbReference type="SUPFAM" id="SSF53649">
    <property type="entry name" value="Alkaline phosphatase-like"/>
    <property type="match status" value="1"/>
</dbReference>
<dbReference type="FunFam" id="3.40.720.10:FF:000168">
    <property type="entry name" value="Iduronate-2-sulfatase and sulfatase 1"/>
    <property type="match status" value="1"/>
</dbReference>
<dbReference type="InterPro" id="IPR000917">
    <property type="entry name" value="Sulfatase_N"/>
</dbReference>
<proteinExistence type="inferred from homology"/>